<dbReference type="AlphaFoldDB" id="A0AAD9MVC2"/>
<feature type="compositionally biased region" description="Basic and acidic residues" evidence="1">
    <location>
        <begin position="114"/>
        <end position="128"/>
    </location>
</feature>
<evidence type="ECO:0000313" key="3">
    <source>
        <dbReference type="Proteomes" id="UP001208570"/>
    </source>
</evidence>
<proteinExistence type="predicted"/>
<protein>
    <submittedName>
        <fullName evidence="2">Uncharacterized protein</fullName>
    </submittedName>
</protein>
<feature type="region of interest" description="Disordered" evidence="1">
    <location>
        <begin position="174"/>
        <end position="196"/>
    </location>
</feature>
<gene>
    <name evidence="2" type="ORF">LSH36_696g01065</name>
</gene>
<accession>A0AAD9MVC2</accession>
<name>A0AAD9MVC2_9ANNE</name>
<dbReference type="EMBL" id="JAODUP010000696">
    <property type="protein sequence ID" value="KAK2145196.1"/>
    <property type="molecule type" value="Genomic_DNA"/>
</dbReference>
<organism evidence="2 3">
    <name type="scientific">Paralvinella palmiformis</name>
    <dbReference type="NCBI Taxonomy" id="53620"/>
    <lineage>
        <taxon>Eukaryota</taxon>
        <taxon>Metazoa</taxon>
        <taxon>Spiralia</taxon>
        <taxon>Lophotrochozoa</taxon>
        <taxon>Annelida</taxon>
        <taxon>Polychaeta</taxon>
        <taxon>Sedentaria</taxon>
        <taxon>Canalipalpata</taxon>
        <taxon>Terebellida</taxon>
        <taxon>Terebelliformia</taxon>
        <taxon>Alvinellidae</taxon>
        <taxon>Paralvinella</taxon>
    </lineage>
</organism>
<feature type="region of interest" description="Disordered" evidence="1">
    <location>
        <begin position="96"/>
        <end position="159"/>
    </location>
</feature>
<comment type="caution">
    <text evidence="2">The sequence shown here is derived from an EMBL/GenBank/DDBJ whole genome shotgun (WGS) entry which is preliminary data.</text>
</comment>
<reference evidence="2" key="1">
    <citation type="journal article" date="2023" name="Mol. Biol. Evol.">
        <title>Third-Generation Sequencing Reveals the Adaptive Role of the Epigenome in Three Deep-Sea Polychaetes.</title>
        <authorList>
            <person name="Perez M."/>
            <person name="Aroh O."/>
            <person name="Sun Y."/>
            <person name="Lan Y."/>
            <person name="Juniper S.K."/>
            <person name="Young C.R."/>
            <person name="Angers B."/>
            <person name="Qian P.Y."/>
        </authorList>
    </citation>
    <scope>NUCLEOTIDE SEQUENCE</scope>
    <source>
        <strain evidence="2">P08H-3</strain>
    </source>
</reference>
<evidence type="ECO:0000313" key="2">
    <source>
        <dbReference type="EMBL" id="KAK2145196.1"/>
    </source>
</evidence>
<evidence type="ECO:0000256" key="1">
    <source>
        <dbReference type="SAM" id="MobiDB-lite"/>
    </source>
</evidence>
<sequence>MFRILETGGNNIKCKCLKTNVVKKHIRPEQYKETIFGKMSFSHEGLLLELSPIHIFDETGHYGEVIDSYETLPVATGTVVECRELIIRVPPEDVKKRRNNNSAARTGDQNILKSDVEKQMSKDDKAAQKEPSSAPPSDQYSLATGDDTPDVKTNQYSTISDGATKIKEASTLIRRDLPDTGSEMYDNSGYCSVENK</sequence>
<feature type="compositionally biased region" description="Polar residues" evidence="1">
    <location>
        <begin position="100"/>
        <end position="112"/>
    </location>
</feature>
<dbReference type="Proteomes" id="UP001208570">
    <property type="component" value="Unassembled WGS sequence"/>
</dbReference>
<keyword evidence="3" id="KW-1185">Reference proteome</keyword>